<feature type="coiled-coil region" evidence="1">
    <location>
        <begin position="218"/>
        <end position="249"/>
    </location>
</feature>
<evidence type="ECO:0000313" key="3">
    <source>
        <dbReference type="EMBL" id="MBB6523006.1"/>
    </source>
</evidence>
<proteinExistence type="predicted"/>
<comment type="caution">
    <text evidence="3">The sequence shown here is derived from an EMBL/GenBank/DDBJ whole genome shotgun (WGS) entry which is preliminary data.</text>
</comment>
<keyword evidence="2" id="KW-1133">Transmembrane helix</keyword>
<name>A0A7X0MWR7_9GAMM</name>
<accession>A0A7X0MWR7</accession>
<gene>
    <name evidence="3" type="ORF">HNR48_003308</name>
</gene>
<dbReference type="RefSeq" id="WP_166844016.1">
    <property type="nucleotide sequence ID" value="NZ_JAAONY010000003.1"/>
</dbReference>
<keyword evidence="4" id="KW-1185">Reference proteome</keyword>
<feature type="transmembrane region" description="Helical" evidence="2">
    <location>
        <begin position="6"/>
        <end position="28"/>
    </location>
</feature>
<sequence>MEANFPIVVVAGIVTLLAVLACYALFVYSANSKREKRRLQINTLKSRARRIDETIACFPPNYLGTTLTRIIQHALIITYKELSELQPNQKKHKVHLQRANDDYLALSKQEDESKLDSLGSAGQIAGTRKNLNLLLKFFNQLSQNGALNHSKASKAELIIRNKLALLASDEFDIPAKNALADGKYQLAVHYFTQANTVLSKNNAGQVFNDNIRKHQEWIKSAREKAKVEQERIKAEKEAMEAELKNREDDGWKKKNVYD</sequence>
<dbReference type="Proteomes" id="UP000528457">
    <property type="component" value="Unassembled WGS sequence"/>
</dbReference>
<dbReference type="AlphaFoldDB" id="A0A7X0MWR7"/>
<organism evidence="3 4">
    <name type="scientific">Pseudoteredinibacter isoporae</name>
    <dbReference type="NCBI Taxonomy" id="570281"/>
    <lineage>
        <taxon>Bacteria</taxon>
        <taxon>Pseudomonadati</taxon>
        <taxon>Pseudomonadota</taxon>
        <taxon>Gammaproteobacteria</taxon>
        <taxon>Cellvibrionales</taxon>
        <taxon>Cellvibrionaceae</taxon>
        <taxon>Pseudoteredinibacter</taxon>
    </lineage>
</organism>
<keyword evidence="2" id="KW-0472">Membrane</keyword>
<protein>
    <submittedName>
        <fullName evidence="3">Uncharacterized protein</fullName>
    </submittedName>
</protein>
<keyword evidence="2" id="KW-0812">Transmembrane</keyword>
<dbReference type="EMBL" id="JACHHT010000003">
    <property type="protein sequence ID" value="MBB6523006.1"/>
    <property type="molecule type" value="Genomic_DNA"/>
</dbReference>
<reference evidence="3 4" key="1">
    <citation type="submission" date="2020-08" db="EMBL/GenBank/DDBJ databases">
        <title>Genomic Encyclopedia of Type Strains, Phase IV (KMG-IV): sequencing the most valuable type-strain genomes for metagenomic binning, comparative biology and taxonomic classification.</title>
        <authorList>
            <person name="Goeker M."/>
        </authorList>
    </citation>
    <scope>NUCLEOTIDE SEQUENCE [LARGE SCALE GENOMIC DNA]</scope>
    <source>
        <strain evidence="3 4">DSM 22368</strain>
    </source>
</reference>
<evidence type="ECO:0000313" key="4">
    <source>
        <dbReference type="Proteomes" id="UP000528457"/>
    </source>
</evidence>
<evidence type="ECO:0000256" key="2">
    <source>
        <dbReference type="SAM" id="Phobius"/>
    </source>
</evidence>
<keyword evidence="1" id="KW-0175">Coiled coil</keyword>
<dbReference type="InParanoid" id="A0A7X0MWR7"/>
<evidence type="ECO:0000256" key="1">
    <source>
        <dbReference type="SAM" id="Coils"/>
    </source>
</evidence>